<keyword evidence="3" id="KW-1133">Transmembrane helix</keyword>
<evidence type="ECO:0000256" key="3">
    <source>
        <dbReference type="SAM" id="Phobius"/>
    </source>
</evidence>
<accession>Q1V1U3</accession>
<gene>
    <name evidence="5" type="ORF">PU1002_03671</name>
</gene>
<dbReference type="Gene3D" id="3.30.465.10">
    <property type="match status" value="1"/>
</dbReference>
<organism evidence="5 6">
    <name type="scientific">Pelagibacter ubique (strain HTCC1002)</name>
    <dbReference type="NCBI Taxonomy" id="314261"/>
    <lineage>
        <taxon>Bacteria</taxon>
        <taxon>Pseudomonadati</taxon>
        <taxon>Pseudomonadota</taxon>
        <taxon>Alphaproteobacteria</taxon>
        <taxon>Candidatus Pelagibacterales</taxon>
        <taxon>Candidatus Pelagibacteraceae</taxon>
        <taxon>Candidatus Pelagibacter</taxon>
    </lineage>
</organism>
<dbReference type="Pfam" id="PF04030">
    <property type="entry name" value="ALO"/>
    <property type="match status" value="1"/>
</dbReference>
<name>Q1V1U3_PELU1</name>
<dbReference type="InterPro" id="IPR016166">
    <property type="entry name" value="FAD-bd_PCMH"/>
</dbReference>
<reference evidence="5 6" key="1">
    <citation type="submission" date="2006-04" db="EMBL/GenBank/DDBJ databases">
        <authorList>
            <person name="Giovannoni S.J."/>
            <person name="Cho J.-C."/>
            <person name="Ferriera S."/>
            <person name="Johnson J."/>
            <person name="Kravitz S."/>
            <person name="Halpern A."/>
            <person name="Remington K."/>
            <person name="Beeson K."/>
            <person name="Tran B."/>
            <person name="Rogers Y.-H."/>
            <person name="Friedman R."/>
            <person name="Venter J.C."/>
        </authorList>
    </citation>
    <scope>NUCLEOTIDE SEQUENCE [LARGE SCALE GENOMIC DNA]</scope>
    <source>
        <strain evidence="5 6">HTCC1002</strain>
    </source>
</reference>
<dbReference type="SUPFAM" id="SSF56176">
    <property type="entry name" value="FAD-binding/transporter-associated domain-like"/>
    <property type="match status" value="1"/>
</dbReference>
<dbReference type="PANTHER" id="PTHR43762">
    <property type="entry name" value="L-GULONOLACTONE OXIDASE"/>
    <property type="match status" value="1"/>
</dbReference>
<dbReference type="HOGENOM" id="CLU_032465_0_0_5"/>
<dbReference type="GO" id="GO:0016020">
    <property type="term" value="C:membrane"/>
    <property type="evidence" value="ECO:0007669"/>
    <property type="project" value="InterPro"/>
</dbReference>
<dbReference type="GeneID" id="66295037"/>
<protein>
    <submittedName>
        <fullName evidence="5">FAD oxidase family protein</fullName>
    </submittedName>
</protein>
<dbReference type="GO" id="GO:0003885">
    <property type="term" value="F:D-arabinono-1,4-lactone oxidase activity"/>
    <property type="evidence" value="ECO:0007669"/>
    <property type="project" value="InterPro"/>
</dbReference>
<keyword evidence="2" id="KW-0560">Oxidoreductase</keyword>
<feature type="transmembrane region" description="Helical" evidence="3">
    <location>
        <begin position="170"/>
        <end position="189"/>
    </location>
</feature>
<dbReference type="InterPro" id="IPR016169">
    <property type="entry name" value="FAD-bd_PCMH_sub2"/>
</dbReference>
<feature type="domain" description="FAD-binding PCMH-type" evidence="4">
    <location>
        <begin position="21"/>
        <end position="194"/>
    </location>
</feature>
<keyword evidence="3" id="KW-0812">Transmembrane</keyword>
<dbReference type="InterPro" id="IPR036318">
    <property type="entry name" value="FAD-bd_PCMH-like_sf"/>
</dbReference>
<keyword evidence="1" id="KW-0285">Flavoprotein</keyword>
<evidence type="ECO:0000256" key="1">
    <source>
        <dbReference type="ARBA" id="ARBA00022827"/>
    </source>
</evidence>
<comment type="caution">
    <text evidence="5">The sequence shown here is derived from an EMBL/GenBank/DDBJ whole genome shotgun (WGS) entry which is preliminary data.</text>
</comment>
<dbReference type="Pfam" id="PF01565">
    <property type="entry name" value="FAD_binding_4"/>
    <property type="match status" value="1"/>
</dbReference>
<dbReference type="EMBL" id="AAPV01000001">
    <property type="protein sequence ID" value="EAS84785.1"/>
    <property type="molecule type" value="Genomic_DNA"/>
</dbReference>
<evidence type="ECO:0000313" key="5">
    <source>
        <dbReference type="EMBL" id="EAS84785.1"/>
    </source>
</evidence>
<keyword evidence="1" id="KW-0274">FAD</keyword>
<dbReference type="RefSeq" id="WP_006997372.1">
    <property type="nucleotide sequence ID" value="NZ_CH724130.1"/>
</dbReference>
<evidence type="ECO:0000313" key="6">
    <source>
        <dbReference type="Proteomes" id="UP000005306"/>
    </source>
</evidence>
<dbReference type="InterPro" id="IPR010031">
    <property type="entry name" value="FAD_lactone_oxidase-like"/>
</dbReference>
<dbReference type="InterPro" id="IPR006094">
    <property type="entry name" value="Oxid_FAD_bind_N"/>
</dbReference>
<dbReference type="InterPro" id="IPR007173">
    <property type="entry name" value="ALO_C"/>
</dbReference>
<keyword evidence="3" id="KW-0472">Membrane</keyword>
<evidence type="ECO:0000259" key="4">
    <source>
        <dbReference type="PROSITE" id="PS51387"/>
    </source>
</evidence>
<sequence>MLDFLNNVKPKTIKYYSRFNINDKKNKAHHIYPKNITELKKIFKYAKTKKQKILCVGNSKSWFDTVSNRHGIIINLKKFNRQIKLNRSKNLCVSSNVTLEEIYQFLNPLNLTLYNLPGYLNITVGGCISNNVHGKDSFKFGTFAENIIDFTILLPNGKIKKCSKMINKEIFYAAIGGLGLIGIILNVKLNVKKITSYVITENHKCKDYKQLIDVIYQDKDKYDYIYSWVDTVRGRGIVFKSKHINLNSTEFKKNKIKKNLNNLKHLIIKFFLSQIMKRDFMSFLNYIFFIINKRFSKKIENIKDIVELSKVNAIDLPNLIYPNSFVEIQFIIPKKKIRILKNFLKLLKKENLSALITGIKIHKKSIGYLTFADEGISISINIICNYNDKDKISKIKKINNYIIKNKLKIYLAKDFFLDKSDINLIYPNFKKFLNVKKKFDKQDLLYSDFLRRIS</sequence>
<dbReference type="AlphaFoldDB" id="Q1V1U3"/>
<dbReference type="GO" id="GO:0071949">
    <property type="term" value="F:FAD binding"/>
    <property type="evidence" value="ECO:0007669"/>
    <property type="project" value="InterPro"/>
</dbReference>
<dbReference type="PANTHER" id="PTHR43762:SF1">
    <property type="entry name" value="D-ARABINONO-1,4-LACTONE OXIDASE"/>
    <property type="match status" value="1"/>
</dbReference>
<proteinExistence type="predicted"/>
<dbReference type="PROSITE" id="PS51387">
    <property type="entry name" value="FAD_PCMH"/>
    <property type="match status" value="1"/>
</dbReference>
<dbReference type="Proteomes" id="UP000005306">
    <property type="component" value="Unassembled WGS sequence"/>
</dbReference>
<evidence type="ECO:0000256" key="2">
    <source>
        <dbReference type="ARBA" id="ARBA00023002"/>
    </source>
</evidence>